<organism evidence="2 3">
    <name type="scientific">Pseudohoeflea coraliihabitans</name>
    <dbReference type="NCBI Taxonomy" id="2860393"/>
    <lineage>
        <taxon>Bacteria</taxon>
        <taxon>Pseudomonadati</taxon>
        <taxon>Pseudomonadota</taxon>
        <taxon>Alphaproteobacteria</taxon>
        <taxon>Hyphomicrobiales</taxon>
        <taxon>Rhizobiaceae</taxon>
        <taxon>Pseudohoeflea</taxon>
    </lineage>
</organism>
<keyword evidence="2" id="KW-0456">Lyase</keyword>
<dbReference type="RefSeq" id="WP_219200647.1">
    <property type="nucleotide sequence ID" value="NZ_JAHWQX010000001.1"/>
</dbReference>
<gene>
    <name evidence="2" type="ORF">KY465_05815</name>
</gene>
<evidence type="ECO:0000313" key="3">
    <source>
        <dbReference type="Proteomes" id="UP001430804"/>
    </source>
</evidence>
<accession>A0ABS6WLF4</accession>
<evidence type="ECO:0000259" key="1">
    <source>
        <dbReference type="Pfam" id="PF02602"/>
    </source>
</evidence>
<sequence length="242" mass="25857">MTRPQPMAQETADQVRGLGFEPVVMPLFAVESEALPAETLKRDFSARVVSSRNGADRLPLAGSVRQGDVEIVYAVGAGTAEAVALRGYRDVRVADGTGASLAELICRDVDAGRLSVSAAQPLHYLAGSPRKPDIEADLAAAGVPLVTSVVYRMREISYSTDYVNEVRNTAPCAVILLYSANAARRFTQLFAGKSVASAEFQPRLICISEDVARFLPAHWRGRTVSAGTPSATSMLESLASMR</sequence>
<protein>
    <submittedName>
        <fullName evidence="2">Uroporphyrinogen-III synthase</fullName>
        <ecNumber evidence="2">4.2.1.75</ecNumber>
    </submittedName>
</protein>
<dbReference type="Proteomes" id="UP001430804">
    <property type="component" value="Unassembled WGS sequence"/>
</dbReference>
<dbReference type="GO" id="GO:0004852">
    <property type="term" value="F:uroporphyrinogen-III synthase activity"/>
    <property type="evidence" value="ECO:0007669"/>
    <property type="project" value="UniProtKB-EC"/>
</dbReference>
<comment type="caution">
    <text evidence="2">The sequence shown here is derived from an EMBL/GenBank/DDBJ whole genome shotgun (WGS) entry which is preliminary data.</text>
</comment>
<name>A0ABS6WLF4_9HYPH</name>
<dbReference type="InterPro" id="IPR003754">
    <property type="entry name" value="4pyrrol_synth_uPrphyn_synth"/>
</dbReference>
<dbReference type="Pfam" id="PF02602">
    <property type="entry name" value="HEM4"/>
    <property type="match status" value="1"/>
</dbReference>
<dbReference type="EMBL" id="JAHWQX010000001">
    <property type="protein sequence ID" value="MBW3096791.1"/>
    <property type="molecule type" value="Genomic_DNA"/>
</dbReference>
<evidence type="ECO:0000313" key="2">
    <source>
        <dbReference type="EMBL" id="MBW3096791.1"/>
    </source>
</evidence>
<keyword evidence="3" id="KW-1185">Reference proteome</keyword>
<reference evidence="2" key="1">
    <citation type="submission" date="2021-07" db="EMBL/GenBank/DDBJ databases">
        <title>Pseudohoeflea marina sp. nov. a polyhydroxyalcanoate-producing bacterium.</title>
        <authorList>
            <person name="Zheng W."/>
            <person name="Yu S."/>
            <person name="Huang Y."/>
        </authorList>
    </citation>
    <scope>NUCLEOTIDE SEQUENCE</scope>
    <source>
        <strain evidence="2">DP4N28-3</strain>
    </source>
</reference>
<dbReference type="CDD" id="cd06578">
    <property type="entry name" value="HemD"/>
    <property type="match status" value="1"/>
</dbReference>
<proteinExistence type="predicted"/>
<feature type="domain" description="Tetrapyrrole biosynthesis uroporphyrinogen III synthase" evidence="1">
    <location>
        <begin position="10"/>
        <end position="235"/>
    </location>
</feature>
<dbReference type="EC" id="4.2.1.75" evidence="2"/>